<dbReference type="AlphaFoldDB" id="A0A6G0Y975"/>
<evidence type="ECO:0000256" key="1">
    <source>
        <dbReference type="SAM" id="SignalP"/>
    </source>
</evidence>
<feature type="chain" id="PRO_5026096012" evidence="1">
    <location>
        <begin position="18"/>
        <end position="574"/>
    </location>
</feature>
<dbReference type="PANTHER" id="PTHR37162:SF1">
    <property type="entry name" value="BED-TYPE DOMAIN-CONTAINING PROTEIN"/>
    <property type="match status" value="1"/>
</dbReference>
<accession>A0A6G0Y975</accession>
<dbReference type="OrthoDB" id="6617543at2759"/>
<dbReference type="EMBL" id="VUJU01005315">
    <property type="protein sequence ID" value="KAF0751627.1"/>
    <property type="molecule type" value="Genomic_DNA"/>
</dbReference>
<reference evidence="2 3" key="1">
    <citation type="submission" date="2019-08" db="EMBL/GenBank/DDBJ databases">
        <title>Whole genome of Aphis craccivora.</title>
        <authorList>
            <person name="Voronova N.V."/>
            <person name="Shulinski R.S."/>
            <person name="Bandarenka Y.V."/>
            <person name="Zhorov D.G."/>
            <person name="Warner D."/>
        </authorList>
    </citation>
    <scope>NUCLEOTIDE SEQUENCE [LARGE SCALE GENOMIC DNA]</scope>
    <source>
        <strain evidence="2">180601</strain>
        <tissue evidence="2">Whole Body</tissue>
    </source>
</reference>
<proteinExistence type="predicted"/>
<protein>
    <submittedName>
        <fullName evidence="2">Zinc finger protein</fullName>
    </submittedName>
</protein>
<dbReference type="InterPro" id="IPR012337">
    <property type="entry name" value="RNaseH-like_sf"/>
</dbReference>
<evidence type="ECO:0000313" key="3">
    <source>
        <dbReference type="Proteomes" id="UP000478052"/>
    </source>
</evidence>
<gene>
    <name evidence="2" type="ORF">FWK35_00017271</name>
</gene>
<organism evidence="2 3">
    <name type="scientific">Aphis craccivora</name>
    <name type="common">Cowpea aphid</name>
    <dbReference type="NCBI Taxonomy" id="307492"/>
    <lineage>
        <taxon>Eukaryota</taxon>
        <taxon>Metazoa</taxon>
        <taxon>Ecdysozoa</taxon>
        <taxon>Arthropoda</taxon>
        <taxon>Hexapoda</taxon>
        <taxon>Insecta</taxon>
        <taxon>Pterygota</taxon>
        <taxon>Neoptera</taxon>
        <taxon>Paraneoptera</taxon>
        <taxon>Hemiptera</taxon>
        <taxon>Sternorrhyncha</taxon>
        <taxon>Aphidomorpha</taxon>
        <taxon>Aphidoidea</taxon>
        <taxon>Aphididae</taxon>
        <taxon>Aphidini</taxon>
        <taxon>Aphis</taxon>
        <taxon>Aphis</taxon>
    </lineage>
</organism>
<name>A0A6G0Y975_APHCR</name>
<evidence type="ECO:0000313" key="2">
    <source>
        <dbReference type="EMBL" id="KAF0751627.1"/>
    </source>
</evidence>
<keyword evidence="1" id="KW-0732">Signal</keyword>
<sequence length="574" mass="66344">MVLNLLVMYVSDLIVTAVTVRVFRVFCNMASSSSQSKRGNEDMNDLDTIVQARNSRKHRNQKFLLEWCKDDELRDWLLPDMTFIKLDANIVTCKWSRAEIKIASFVAEHNISFLATDHLTEMLKVCFPDSNIAKNLAMKRTKSTAIIKNVIGLSHKESLAVTLRKTKFSVLTDESTDILGQLKLHVLYFDEKSGHVESVFWDLHKIYDSSNPGNATAEHIYNGLMNSLTSFDISKNNIIGFGSDGCNVMMGENNSVATRFKINCPGIYVITCVCHSAHLCASEACKELPRSCEDMARNIYNFLKSSSKRQCNLQMFQTYLNLKPHKILHPSQTRWLSLNSVVERLLEQWDALKLYFNETFLSDRLISSEHIYLALHDPFVKLYYYFLDWALPKFTRFNQYFQTQQVVITDLHDKIIILYQDILLCFLKRDYVMQTPLDQINPKNGEQLLTDRQLYLGAQVIEHIDDPCIVAQSARRKKFFDRCRKFLQTSTIELKKRYNMADPILSKPQIIKQSNALSMSFRESVKGISLVPLMKLLPCIIPTNDVKKMQLIDDQWRRLPLSIAQLPENIEDEK</sequence>
<comment type="caution">
    <text evidence="2">The sequence shown here is derived from an EMBL/GenBank/DDBJ whole genome shotgun (WGS) entry which is preliminary data.</text>
</comment>
<dbReference type="Proteomes" id="UP000478052">
    <property type="component" value="Unassembled WGS sequence"/>
</dbReference>
<feature type="signal peptide" evidence="1">
    <location>
        <begin position="1"/>
        <end position="17"/>
    </location>
</feature>
<keyword evidence="3" id="KW-1185">Reference proteome</keyword>
<dbReference type="PANTHER" id="PTHR37162">
    <property type="entry name" value="HAT FAMILY DIMERISATION DOMAINCONTAINING PROTEIN-RELATED"/>
    <property type="match status" value="1"/>
</dbReference>
<dbReference type="SUPFAM" id="SSF53098">
    <property type="entry name" value="Ribonuclease H-like"/>
    <property type="match status" value="1"/>
</dbReference>